<name>A0A0B7F949_THACB</name>
<keyword evidence="4" id="KW-1185">Reference proteome</keyword>
<accession>A0A0B7F949</accession>
<proteinExistence type="predicted"/>
<keyword evidence="2" id="KW-1133">Transmembrane helix</keyword>
<evidence type="ECO:0000256" key="1">
    <source>
        <dbReference type="SAM" id="MobiDB-lite"/>
    </source>
</evidence>
<dbReference type="AlphaFoldDB" id="A0A0B7F949"/>
<feature type="transmembrane region" description="Helical" evidence="2">
    <location>
        <begin position="40"/>
        <end position="59"/>
    </location>
</feature>
<evidence type="ECO:0000313" key="3">
    <source>
        <dbReference type="EMBL" id="CEL52738.1"/>
    </source>
</evidence>
<gene>
    <name evidence="3" type="ORF">RSOLAG1IB_11081</name>
</gene>
<keyword evidence="2" id="KW-0472">Membrane</keyword>
<evidence type="ECO:0000256" key="2">
    <source>
        <dbReference type="SAM" id="Phobius"/>
    </source>
</evidence>
<reference evidence="3 4" key="1">
    <citation type="submission" date="2014-11" db="EMBL/GenBank/DDBJ databases">
        <authorList>
            <person name="Wibberg Daniel"/>
        </authorList>
    </citation>
    <scope>NUCLEOTIDE SEQUENCE [LARGE SCALE GENOMIC DNA]</scope>
    <source>
        <strain evidence="3">Rhizoctonia solani AG1-IB 7/3/14</strain>
    </source>
</reference>
<dbReference type="Proteomes" id="UP000059188">
    <property type="component" value="Unassembled WGS sequence"/>
</dbReference>
<organism evidence="3 4">
    <name type="scientific">Thanatephorus cucumeris (strain AG1-IB / isolate 7/3/14)</name>
    <name type="common">Lettuce bottom rot fungus</name>
    <name type="synonym">Rhizoctonia solani</name>
    <dbReference type="NCBI Taxonomy" id="1108050"/>
    <lineage>
        <taxon>Eukaryota</taxon>
        <taxon>Fungi</taxon>
        <taxon>Dikarya</taxon>
        <taxon>Basidiomycota</taxon>
        <taxon>Agaricomycotina</taxon>
        <taxon>Agaricomycetes</taxon>
        <taxon>Cantharellales</taxon>
        <taxon>Ceratobasidiaceae</taxon>
        <taxon>Rhizoctonia</taxon>
        <taxon>Rhizoctonia solani AG-1</taxon>
    </lineage>
</organism>
<protein>
    <submittedName>
        <fullName evidence="3">Uncharacterized protein</fullName>
    </submittedName>
</protein>
<dbReference type="OrthoDB" id="5514856at2759"/>
<dbReference type="EMBL" id="LN679199">
    <property type="protein sequence ID" value="CEL52738.1"/>
    <property type="molecule type" value="Genomic_DNA"/>
</dbReference>
<keyword evidence="2" id="KW-0812">Transmembrane</keyword>
<evidence type="ECO:0000313" key="4">
    <source>
        <dbReference type="Proteomes" id="UP000059188"/>
    </source>
</evidence>
<feature type="region of interest" description="Disordered" evidence="1">
    <location>
        <begin position="1"/>
        <end position="23"/>
    </location>
</feature>
<sequence length="69" mass="7371">MASRSRQPAFLTQAGPDVDPNEGGFSSFMRTEVWAADKRAGNLSLLTGVGLFFGSIVLVRNFGDLLIPA</sequence>